<evidence type="ECO:0000256" key="1">
    <source>
        <dbReference type="HAMAP-Rule" id="MF_02088"/>
    </source>
</evidence>
<evidence type="ECO:0000313" key="3">
    <source>
        <dbReference type="Proteomes" id="UP000295678"/>
    </source>
</evidence>
<dbReference type="AlphaFoldDB" id="A0A4R3M3I7"/>
<feature type="transmembrane region" description="Helical" evidence="1">
    <location>
        <begin position="48"/>
        <end position="66"/>
    </location>
</feature>
<dbReference type="EMBL" id="SMAK01000012">
    <property type="protein sequence ID" value="TCT05867.1"/>
    <property type="molecule type" value="Genomic_DNA"/>
</dbReference>
<organism evidence="2 3">
    <name type="scientific">Tepidamorphus gemmatus</name>
    <dbReference type="NCBI Taxonomy" id="747076"/>
    <lineage>
        <taxon>Bacteria</taxon>
        <taxon>Pseudomonadati</taxon>
        <taxon>Pseudomonadota</taxon>
        <taxon>Alphaproteobacteria</taxon>
        <taxon>Hyphomicrobiales</taxon>
        <taxon>Tepidamorphaceae</taxon>
        <taxon>Tepidamorphus</taxon>
    </lineage>
</organism>
<keyword evidence="1" id="KW-1003">Cell membrane</keyword>
<dbReference type="PANTHER" id="PTHR34300:SF1">
    <property type="entry name" value="QUEUOSINE PRECURSOR TRANSPORTER"/>
    <property type="match status" value="1"/>
</dbReference>
<dbReference type="GO" id="GO:0022857">
    <property type="term" value="F:transmembrane transporter activity"/>
    <property type="evidence" value="ECO:0007669"/>
    <property type="project" value="UniProtKB-UniRule"/>
</dbReference>
<feature type="transmembrane region" description="Helical" evidence="1">
    <location>
        <begin position="18"/>
        <end position="36"/>
    </location>
</feature>
<accession>A0A4R3M3I7</accession>
<keyword evidence="1" id="KW-0997">Cell inner membrane</keyword>
<feature type="transmembrane region" description="Helical" evidence="1">
    <location>
        <begin position="78"/>
        <end position="94"/>
    </location>
</feature>
<dbReference type="NCBIfam" id="TIGR00697">
    <property type="entry name" value="queuosine precursor transporter"/>
    <property type="match status" value="1"/>
</dbReference>
<dbReference type="HAMAP" id="MF_02088">
    <property type="entry name" value="Q_prec_transport"/>
    <property type="match status" value="1"/>
</dbReference>
<dbReference type="InterPro" id="IPR003744">
    <property type="entry name" value="YhhQ"/>
</dbReference>
<keyword evidence="1" id="KW-0813">Transport</keyword>
<feature type="transmembrane region" description="Helical" evidence="1">
    <location>
        <begin position="100"/>
        <end position="118"/>
    </location>
</feature>
<dbReference type="Proteomes" id="UP000295678">
    <property type="component" value="Unassembled WGS sequence"/>
</dbReference>
<comment type="function">
    <text evidence="1">Involved in the import of queuosine (Q) precursors, required for Q precursor salvage.</text>
</comment>
<protein>
    <recommendedName>
        <fullName evidence="1">Probable queuosine precursor transporter</fullName>
        <shortName evidence="1">Q precursor transporter</shortName>
    </recommendedName>
</protein>
<gene>
    <name evidence="2" type="ORF">EDC22_11237</name>
</gene>
<feature type="transmembrane region" description="Helical" evidence="1">
    <location>
        <begin position="130"/>
        <end position="150"/>
    </location>
</feature>
<proteinExistence type="inferred from homology"/>
<keyword evidence="3" id="KW-1185">Reference proteome</keyword>
<feature type="transmembrane region" description="Helical" evidence="1">
    <location>
        <begin position="162"/>
        <end position="186"/>
    </location>
</feature>
<dbReference type="RefSeq" id="WP_425385536.1">
    <property type="nucleotide sequence ID" value="NZ_SMAK01000012.1"/>
</dbReference>
<name>A0A4R3M3I7_9HYPH</name>
<dbReference type="Pfam" id="PF02592">
    <property type="entry name" value="Vut_1"/>
    <property type="match status" value="2"/>
</dbReference>
<reference evidence="2 3" key="1">
    <citation type="submission" date="2019-03" db="EMBL/GenBank/DDBJ databases">
        <title>Genomic Encyclopedia of Type Strains, Phase IV (KMG-IV): sequencing the most valuable type-strain genomes for metagenomic binning, comparative biology and taxonomic classification.</title>
        <authorList>
            <person name="Goeker M."/>
        </authorList>
    </citation>
    <scope>NUCLEOTIDE SEQUENCE [LARGE SCALE GENOMIC DNA]</scope>
    <source>
        <strain evidence="2 3">DSM 19345</strain>
    </source>
</reference>
<comment type="caution">
    <text evidence="2">The sequence shown here is derived from an EMBL/GenBank/DDBJ whole genome shotgun (WGS) entry which is preliminary data.</text>
</comment>
<dbReference type="GO" id="GO:0005886">
    <property type="term" value="C:plasma membrane"/>
    <property type="evidence" value="ECO:0007669"/>
    <property type="project" value="UniProtKB-SubCell"/>
</dbReference>
<evidence type="ECO:0000313" key="2">
    <source>
        <dbReference type="EMBL" id="TCT05867.1"/>
    </source>
</evidence>
<comment type="similarity">
    <text evidence="1">Belongs to the vitamin uptake transporter (VUT/ECF) (TC 2.A.88) family. Q precursor transporter subfamily.</text>
</comment>
<sequence length="206" mass="22464">MTTGGDFQDQRGRAGMRLSLPVAAMAMVVAASNVLVQYPFTPLGLADYLTWGAFSYPFAFLVTDLTNRRFGPVAARRVVYAGFAIAVALSVWLATPRIALASGTAFLAAQLVDVWIFHRLRRQAWWQAPLASSLIGATVDTTLFFSLAFAGSGIGEADYWGLVLPVWVAWAVFDWMVKLVHAVAMLGPFHLLRRRTAPAVGEYPAL</sequence>
<dbReference type="PANTHER" id="PTHR34300">
    <property type="entry name" value="QUEUOSINE PRECURSOR TRANSPORTER-RELATED"/>
    <property type="match status" value="1"/>
</dbReference>
<keyword evidence="1" id="KW-1133">Transmembrane helix</keyword>
<keyword evidence="1" id="KW-0812">Transmembrane</keyword>
<comment type="subcellular location">
    <subcellularLocation>
        <location evidence="1">Cell inner membrane</location>
        <topology evidence="1">Multi-pass membrane protein</topology>
    </subcellularLocation>
</comment>
<keyword evidence="1" id="KW-0472">Membrane</keyword>